<evidence type="ECO:0000313" key="3">
    <source>
        <dbReference type="EMBL" id="KAE9262289.1"/>
    </source>
</evidence>
<evidence type="ECO:0000313" key="6">
    <source>
        <dbReference type="Proteomes" id="UP000435112"/>
    </source>
</evidence>
<reference evidence="4 6" key="1">
    <citation type="submission" date="2018-09" db="EMBL/GenBank/DDBJ databases">
        <title>Genomic investigation of the strawberry pathogen Phytophthora fragariae indicates pathogenicity is determined by transcriptional variation in three key races.</title>
        <authorList>
            <person name="Adams T.M."/>
            <person name="Armitage A.D."/>
            <person name="Sobczyk M.K."/>
            <person name="Bates H.J."/>
            <person name="Dunwell J.M."/>
            <person name="Nellist C.F."/>
            <person name="Harrison R.J."/>
        </authorList>
    </citation>
    <scope>NUCLEOTIDE SEQUENCE [LARGE SCALE GENOMIC DNA]</scope>
    <source>
        <strain evidence="2 4">SCRP249</strain>
        <strain evidence="1 6">SCRP324</strain>
        <strain evidence="3 5">SCRP333</strain>
    </source>
</reference>
<dbReference type="EMBL" id="QXFU01011590">
    <property type="protein sequence ID" value="KAE8952379.1"/>
    <property type="molecule type" value="Genomic_DNA"/>
</dbReference>
<evidence type="ECO:0000313" key="1">
    <source>
        <dbReference type="EMBL" id="KAE8952379.1"/>
    </source>
</evidence>
<dbReference type="Proteomes" id="UP000429607">
    <property type="component" value="Unassembled WGS sequence"/>
</dbReference>
<comment type="caution">
    <text evidence="1">The sequence shown here is derived from an EMBL/GenBank/DDBJ whole genome shotgun (WGS) entry which is preliminary data.</text>
</comment>
<name>A0A6A3G433_9STRA</name>
<keyword evidence="5" id="KW-1185">Reference proteome</keyword>
<evidence type="ECO:0000313" key="2">
    <source>
        <dbReference type="EMBL" id="KAE8953142.1"/>
    </source>
</evidence>
<dbReference type="EMBL" id="QXFT01009727">
    <property type="protein sequence ID" value="KAE9262289.1"/>
    <property type="molecule type" value="Genomic_DNA"/>
</dbReference>
<proteinExistence type="predicted"/>
<accession>A0A6A3G433</accession>
<protein>
    <submittedName>
        <fullName evidence="1">Uncharacterized protein</fullName>
    </submittedName>
</protein>
<dbReference type="EMBL" id="QXFV01010947">
    <property type="protein sequence ID" value="KAE8953142.1"/>
    <property type="molecule type" value="Genomic_DNA"/>
</dbReference>
<evidence type="ECO:0000313" key="5">
    <source>
        <dbReference type="Proteomes" id="UP000434957"/>
    </source>
</evidence>
<gene>
    <name evidence="2" type="ORF">PR001_g32998</name>
    <name evidence="1" type="ORF">PR002_g32692</name>
    <name evidence="3" type="ORF">PR003_g33594</name>
</gene>
<dbReference type="Proteomes" id="UP000435112">
    <property type="component" value="Unassembled WGS sequence"/>
</dbReference>
<organism evidence="1 6">
    <name type="scientific">Phytophthora rubi</name>
    <dbReference type="NCBI Taxonomy" id="129364"/>
    <lineage>
        <taxon>Eukaryota</taxon>
        <taxon>Sar</taxon>
        <taxon>Stramenopiles</taxon>
        <taxon>Oomycota</taxon>
        <taxon>Peronosporomycetes</taxon>
        <taxon>Peronosporales</taxon>
        <taxon>Peronosporaceae</taxon>
        <taxon>Phytophthora</taxon>
    </lineage>
</organism>
<dbReference type="AlphaFoldDB" id="A0A6A3G433"/>
<evidence type="ECO:0000313" key="4">
    <source>
        <dbReference type="Proteomes" id="UP000429607"/>
    </source>
</evidence>
<dbReference type="Proteomes" id="UP000434957">
    <property type="component" value="Unassembled WGS sequence"/>
</dbReference>
<sequence>MPRRRPVYAIGVGAFLLAEAPSGGRNRCPREILSARATCASPAVSLPPYPPPRALQPARAPPAQVLRLMCSRP</sequence>